<accession>A0A835ZKF0</accession>
<evidence type="ECO:0000313" key="2">
    <source>
        <dbReference type="EMBL" id="KAG5190623.1"/>
    </source>
</evidence>
<feature type="region of interest" description="Disordered" evidence="1">
    <location>
        <begin position="355"/>
        <end position="412"/>
    </location>
</feature>
<dbReference type="PANTHER" id="PTHR13318:SF190">
    <property type="entry name" value="PARTNER OF PAIRED, ISOFORM B"/>
    <property type="match status" value="1"/>
</dbReference>
<proteinExistence type="predicted"/>
<gene>
    <name evidence="2" type="ORF">JKP88DRAFT_298267</name>
</gene>
<feature type="compositionally biased region" description="Gly residues" evidence="1">
    <location>
        <begin position="403"/>
        <end position="412"/>
    </location>
</feature>
<dbReference type="PANTHER" id="PTHR13318">
    <property type="entry name" value="PARTNER OF PAIRED, ISOFORM B-RELATED"/>
    <property type="match status" value="1"/>
</dbReference>
<organism evidence="2 3">
    <name type="scientific">Tribonema minus</name>
    <dbReference type="NCBI Taxonomy" id="303371"/>
    <lineage>
        <taxon>Eukaryota</taxon>
        <taxon>Sar</taxon>
        <taxon>Stramenopiles</taxon>
        <taxon>Ochrophyta</taxon>
        <taxon>PX clade</taxon>
        <taxon>Xanthophyceae</taxon>
        <taxon>Tribonematales</taxon>
        <taxon>Tribonemataceae</taxon>
        <taxon>Tribonema</taxon>
    </lineage>
</organism>
<feature type="region of interest" description="Disordered" evidence="1">
    <location>
        <begin position="91"/>
        <end position="111"/>
    </location>
</feature>
<dbReference type="GO" id="GO:0019005">
    <property type="term" value="C:SCF ubiquitin ligase complex"/>
    <property type="evidence" value="ECO:0007669"/>
    <property type="project" value="TreeGrafter"/>
</dbReference>
<feature type="compositionally biased region" description="Low complexity" evidence="1">
    <location>
        <begin position="355"/>
        <end position="373"/>
    </location>
</feature>
<dbReference type="Gene3D" id="3.80.10.10">
    <property type="entry name" value="Ribonuclease Inhibitor"/>
    <property type="match status" value="1"/>
</dbReference>
<dbReference type="Proteomes" id="UP000664859">
    <property type="component" value="Unassembled WGS sequence"/>
</dbReference>
<evidence type="ECO:0000313" key="3">
    <source>
        <dbReference type="Proteomes" id="UP000664859"/>
    </source>
</evidence>
<comment type="caution">
    <text evidence="2">The sequence shown here is derived from an EMBL/GenBank/DDBJ whole genome shotgun (WGS) entry which is preliminary data.</text>
</comment>
<dbReference type="EMBL" id="JAFCMP010000031">
    <property type="protein sequence ID" value="KAG5190623.1"/>
    <property type="molecule type" value="Genomic_DNA"/>
</dbReference>
<keyword evidence="3" id="KW-1185">Reference proteome</keyword>
<sequence length="449" mass="45849">MGPLQSKPPLYCSDCGQQLKQGTKETFMGDGKVYGSPETGRNLVYLGDQQPDRSSRGRMRLYRCGRGLLTNLLLERVRLDEAEAAAALVPQQQRREARSFGPGRAWHMEGAAERRRRRALAGALQRGGVPSLAALCAHQIGVDIDHYARAPPHHADQFRDVFTSLPPSALDAVSRAASARALCDDAAVALLARPHATVLTLVGCCGDEAVTLLAAARTAAAAEAAPASWEDVADAPAPELSGCPYLEELDLSSAKVSVRFLEALARSRAPRLRRLALSGCAGVAADGGGGGAAAAARAMRALASFGALQELDLSRCAWCDDLAVRRLACLLAAQKAAAAAAAAEATVAAAAPQKLPLPPQGLQRPGVGAAAAADVDDDGPSAAWPRGGDAAAAASAPQQAAARGGGGGGGGAPRTGGWPLELYCADAGVTQKGAEAAAALADGALRIIC</sequence>
<dbReference type="GO" id="GO:0031146">
    <property type="term" value="P:SCF-dependent proteasomal ubiquitin-dependent protein catabolic process"/>
    <property type="evidence" value="ECO:0007669"/>
    <property type="project" value="TreeGrafter"/>
</dbReference>
<dbReference type="AlphaFoldDB" id="A0A835ZKF0"/>
<reference evidence="2" key="1">
    <citation type="submission" date="2021-02" db="EMBL/GenBank/DDBJ databases">
        <title>First Annotated Genome of the Yellow-green Alga Tribonema minus.</title>
        <authorList>
            <person name="Mahan K.M."/>
        </authorList>
    </citation>
    <scope>NUCLEOTIDE SEQUENCE</scope>
    <source>
        <strain evidence="2">UTEX B ZZ1240</strain>
    </source>
</reference>
<feature type="compositionally biased region" description="Low complexity" evidence="1">
    <location>
        <begin position="380"/>
        <end position="402"/>
    </location>
</feature>
<dbReference type="SUPFAM" id="SSF52047">
    <property type="entry name" value="RNI-like"/>
    <property type="match status" value="1"/>
</dbReference>
<evidence type="ECO:0000256" key="1">
    <source>
        <dbReference type="SAM" id="MobiDB-lite"/>
    </source>
</evidence>
<name>A0A835ZKF0_9STRA</name>
<protein>
    <submittedName>
        <fullName evidence="2">Uncharacterized protein</fullName>
    </submittedName>
</protein>
<dbReference type="InterPro" id="IPR032675">
    <property type="entry name" value="LRR_dom_sf"/>
</dbReference>